<organism evidence="2 3">
    <name type="scientific">Sphingobium agri</name>
    <dbReference type="NCBI Taxonomy" id="2933566"/>
    <lineage>
        <taxon>Bacteria</taxon>
        <taxon>Pseudomonadati</taxon>
        <taxon>Pseudomonadota</taxon>
        <taxon>Alphaproteobacteria</taxon>
        <taxon>Sphingomonadales</taxon>
        <taxon>Sphingomonadaceae</taxon>
        <taxon>Sphingobium</taxon>
    </lineage>
</organism>
<dbReference type="EMBL" id="JALKHS010000021">
    <property type="protein sequence ID" value="MCK0533403.1"/>
    <property type="molecule type" value="Genomic_DNA"/>
</dbReference>
<feature type="compositionally biased region" description="Low complexity" evidence="1">
    <location>
        <begin position="222"/>
        <end position="236"/>
    </location>
</feature>
<evidence type="ECO:0000313" key="2">
    <source>
        <dbReference type="EMBL" id="MCK0533403.1"/>
    </source>
</evidence>
<proteinExistence type="predicted"/>
<dbReference type="RefSeq" id="WP_247234566.1">
    <property type="nucleotide sequence ID" value="NZ_JALKHS010000021.1"/>
</dbReference>
<feature type="compositionally biased region" description="Low complexity" evidence="1">
    <location>
        <begin position="188"/>
        <end position="204"/>
    </location>
</feature>
<protein>
    <submittedName>
        <fullName evidence="2">Uncharacterized protein</fullName>
    </submittedName>
</protein>
<evidence type="ECO:0000256" key="1">
    <source>
        <dbReference type="SAM" id="MobiDB-lite"/>
    </source>
</evidence>
<name>A0ABT0E260_9SPHN</name>
<feature type="region of interest" description="Disordered" evidence="1">
    <location>
        <begin position="185"/>
        <end position="236"/>
    </location>
</feature>
<dbReference type="Proteomes" id="UP001203512">
    <property type="component" value="Unassembled WGS sequence"/>
</dbReference>
<reference evidence="2 3" key="1">
    <citation type="submission" date="2022-04" db="EMBL/GenBank/DDBJ databases">
        <authorList>
            <person name="Huq M.A."/>
        </authorList>
    </citation>
    <scope>NUCLEOTIDE SEQUENCE [LARGE SCALE GENOMIC DNA]</scope>
    <source>
        <strain evidence="2 3">MAH-33</strain>
    </source>
</reference>
<comment type="caution">
    <text evidence="2">The sequence shown here is derived from an EMBL/GenBank/DDBJ whole genome shotgun (WGS) entry which is preliminary data.</text>
</comment>
<sequence length="236" mass="25564">MIPTDTKTGHDYVPSWRKSEAAPPRYFFRAASVIERAQMEAELSGEQAAGRVFPFELIAAFRNGLHALLSGDPGIDTLLELIETEARGEILTGDDRQALIQARGVLAQHWPEYRELVAQQERRKEIAPIVVFRRFCIGWDNVDVTWSLGKDRQIPEAVLAQIDPMEMIGAGNFGYGLLYGATDDRTFQQPSQSDADPSTSSSDMSRADGTSAASDGPATPASSSPDGSGESSISGS</sequence>
<keyword evidence="3" id="KW-1185">Reference proteome</keyword>
<accession>A0ABT0E260</accession>
<evidence type="ECO:0000313" key="3">
    <source>
        <dbReference type="Proteomes" id="UP001203512"/>
    </source>
</evidence>
<gene>
    <name evidence="2" type="ORF">MU848_17575</name>
</gene>